<evidence type="ECO:0000256" key="10">
    <source>
        <dbReference type="ARBA" id="ARBA00022833"/>
    </source>
</evidence>
<dbReference type="GO" id="GO:0043047">
    <property type="term" value="F:single-stranded telomeric DNA binding"/>
    <property type="evidence" value="ECO:0007669"/>
    <property type="project" value="TreeGrafter"/>
</dbReference>
<evidence type="ECO:0000256" key="15">
    <source>
        <dbReference type="SAM" id="Coils"/>
    </source>
</evidence>
<keyword evidence="11 15" id="KW-0175">Coiled coil</keyword>
<feature type="coiled-coil region" evidence="15">
    <location>
        <begin position="1088"/>
        <end position="1139"/>
    </location>
</feature>
<dbReference type="InterPro" id="IPR004584">
    <property type="entry name" value="Rad50_eukaryotes"/>
</dbReference>
<dbReference type="GO" id="GO:0030870">
    <property type="term" value="C:Mre11 complex"/>
    <property type="evidence" value="ECO:0007669"/>
    <property type="project" value="InterPro"/>
</dbReference>
<dbReference type="GO" id="GO:0070192">
    <property type="term" value="P:chromosome organization involved in meiotic cell cycle"/>
    <property type="evidence" value="ECO:0007669"/>
    <property type="project" value="TreeGrafter"/>
</dbReference>
<evidence type="ECO:0000256" key="4">
    <source>
        <dbReference type="ARBA" id="ARBA00009439"/>
    </source>
</evidence>
<keyword evidence="10" id="KW-0862">Zinc</keyword>
<keyword evidence="9" id="KW-0378">Hydrolase</keyword>
<feature type="coiled-coil region" evidence="15">
    <location>
        <begin position="284"/>
        <end position="372"/>
    </location>
</feature>
<keyword evidence="12" id="KW-0234">DNA repair</keyword>
<dbReference type="FunFam" id="3.40.50.300:FF:000947">
    <property type="entry name" value="DNA repair protein RAD50"/>
    <property type="match status" value="1"/>
</dbReference>
<dbReference type="NCBIfam" id="TIGR00606">
    <property type="entry name" value="rad50"/>
    <property type="match status" value="1"/>
</dbReference>
<dbReference type="FunFam" id="3.40.50.300:FF:001195">
    <property type="entry name" value="DNA repair protein rad50"/>
    <property type="match status" value="1"/>
</dbReference>
<evidence type="ECO:0000256" key="13">
    <source>
        <dbReference type="ARBA" id="ARBA00023242"/>
    </source>
</evidence>
<feature type="coiled-coil region" evidence="15">
    <location>
        <begin position="447"/>
        <end position="535"/>
    </location>
</feature>
<evidence type="ECO:0000313" key="17">
    <source>
        <dbReference type="EMBL" id="KAG0143588.1"/>
    </source>
</evidence>
<evidence type="ECO:0000256" key="14">
    <source>
        <dbReference type="ARBA" id="ARBA00049360"/>
    </source>
</evidence>
<dbReference type="GO" id="GO:0051880">
    <property type="term" value="F:G-quadruplex DNA binding"/>
    <property type="evidence" value="ECO:0007669"/>
    <property type="project" value="TreeGrafter"/>
</dbReference>
<feature type="domain" description="Rad50/SbcC-type AAA" evidence="16">
    <location>
        <begin position="6"/>
        <end position="234"/>
    </location>
</feature>
<evidence type="ECO:0000256" key="8">
    <source>
        <dbReference type="ARBA" id="ARBA00022763"/>
    </source>
</evidence>
<comment type="cofactor">
    <cofactor evidence="1">
        <name>Zn(2+)</name>
        <dbReference type="ChEBI" id="CHEBI:29105"/>
    </cofactor>
</comment>
<evidence type="ECO:0000256" key="11">
    <source>
        <dbReference type="ARBA" id="ARBA00023054"/>
    </source>
</evidence>
<evidence type="ECO:0000256" key="6">
    <source>
        <dbReference type="ARBA" id="ARBA00022454"/>
    </source>
</evidence>
<sequence length="1306" mass="149677">MSTIDKIAIRGIRSFDHEKMAVMQFYSPLTVIVGHNGSGKTTIIECLKYITTGDLPPNTKGGAFVLDPSMAGESTVMAEVMLRFKNAAGTKLVASRRLQVSKKKNAGLTMKTLEGTLSYNDDGREGAGGKRRTISTKCAEMDIELPRQLGISKAILENVIFCHQEESNWPLSEPAGLKKKFDEIFEATKYTRALDSIKLIKKEAAADLKVDKERYAALATDKTRAEKLQTSIDNLKVNIEKKQIEYEELDARIVDLATRNKNFYESALGHKETLNKHETLSRQKENRQTMVSELLENIEEIENATDAELRTSREESKAKLATHTERLQSTRNRLVEVEAELQKLRRRHQHKLTELGQLKAQAQRHLNAVEERQETMVRLRDRHQIQGFEDPIGEDVVEEFFSTLNDGQKRCASELEQTKREGKIIEDDKQGQIFSLKSEDTSYRQKKQAFQEQIHDIRRRIRKFTTQIESVKTTEVDIKYQTDSIQEKQDRLTSLKESVNDTQGENNIKGKNDLIKELEDKRETLHGELGQLHRQFDTRAKLSLKRTEIKKRADGIQTIIETHGDRFKKLVEAEMFAESAEKDIERAVQKTERALATAEGSNANASRELQVIETKLQINKDKLNAAQRELATLERKIREKTGGNTLAQTLEEAEVEIAALHKDLQTITFSTTFYESVLKSAKSTNQCGTCQRAFKARDEMAAFESHCKRLIAKVPEAKAQNEENLRTWQEELKEIQDLLPADHKAKTLRDVELPELQKEATELESKFIAATRKAEEVRTEVDHLKDHTSELSLLKRSAIDMSRMTGELEDLDREIQELECELENSGSNKTTEDLEAELEVLARQLAEARKEVNTAINAREEKRASIQKLESQIYQAEMDLNVKKQQIKERDALQTRKDDSKAEIIEIENKIKEIEEKLKSSAEPLRRLEKELQEIRAQNLNNESEVAKGVQIFNASLHELECITREITKFIRSGTDQNINRCTQEINNLDKSIKQTSQNIVELQQALTDLDQESTKAKEFERNINDNIRLRAHRKEIEALDQALGDLDVEGAEKASRKFDAEYHKSRKYQAELQAEHAKLGGEIGMDKKNLKDKKAEMESEFKDIFNRHRRQLIKVKTVEIANQDLDKYAKALDQAIMKYHSHKMAEINDTIQSLWQKTYQGTDIDKILIKSENENAKSNRSYNYRVVMLKDQVEMDMRGRCSAGQKVLASIIIRLALAESFGTNCGILALDEPTTNLDKENINALACALSEIIKERRDQANFQLVVITHDEDFLNQLSQSDVLDKYWRVSRNLQQKSIIERQRMG</sequence>
<proteinExistence type="inferred from homology"/>
<accession>A0A9P6TAG9</accession>
<dbReference type="OrthoDB" id="18797at2759"/>
<feature type="coiled-coil region" evidence="15">
    <location>
        <begin position="225"/>
        <end position="259"/>
    </location>
</feature>
<evidence type="ECO:0000259" key="16">
    <source>
        <dbReference type="Pfam" id="PF13476"/>
    </source>
</evidence>
<comment type="caution">
    <text evidence="17">The sequence shown here is derived from an EMBL/GenBank/DDBJ whole genome shotgun (WGS) entry which is preliminary data.</text>
</comment>
<dbReference type="Gene3D" id="1.10.287.1490">
    <property type="match status" value="1"/>
</dbReference>
<evidence type="ECO:0000256" key="12">
    <source>
        <dbReference type="ARBA" id="ARBA00023204"/>
    </source>
</evidence>
<evidence type="ECO:0000256" key="9">
    <source>
        <dbReference type="ARBA" id="ARBA00022801"/>
    </source>
</evidence>
<dbReference type="InterPro" id="IPR027417">
    <property type="entry name" value="P-loop_NTPase"/>
</dbReference>
<gene>
    <name evidence="17" type="ORF">CROQUDRAFT_109076</name>
</gene>
<dbReference type="SUPFAM" id="SSF52540">
    <property type="entry name" value="P-loop containing nucleoside triphosphate hydrolases"/>
    <property type="match status" value="2"/>
</dbReference>
<evidence type="ECO:0000256" key="1">
    <source>
        <dbReference type="ARBA" id="ARBA00001947"/>
    </source>
</evidence>
<comment type="similarity">
    <text evidence="4">Belongs to the SMC family. RAD50 subfamily.</text>
</comment>
<dbReference type="GO" id="GO:0016887">
    <property type="term" value="F:ATP hydrolysis activity"/>
    <property type="evidence" value="ECO:0007669"/>
    <property type="project" value="InterPro"/>
</dbReference>
<dbReference type="GO" id="GO:0007004">
    <property type="term" value="P:telomere maintenance via telomerase"/>
    <property type="evidence" value="ECO:0007669"/>
    <property type="project" value="TreeGrafter"/>
</dbReference>
<comment type="subcellular location">
    <subcellularLocation>
        <location evidence="3">Chromosome</location>
    </subcellularLocation>
    <subcellularLocation>
        <location evidence="2">Nucleus</location>
    </subcellularLocation>
</comment>
<evidence type="ECO:0000256" key="3">
    <source>
        <dbReference type="ARBA" id="ARBA00004286"/>
    </source>
</evidence>
<feature type="coiled-coil region" evidence="15">
    <location>
        <begin position="570"/>
        <end position="643"/>
    </location>
</feature>
<keyword evidence="8" id="KW-0227">DNA damage</keyword>
<dbReference type="PANTHER" id="PTHR18867:SF12">
    <property type="entry name" value="DNA REPAIR PROTEIN RAD50"/>
    <property type="match status" value="1"/>
</dbReference>
<evidence type="ECO:0000256" key="5">
    <source>
        <dbReference type="ARBA" id="ARBA00017893"/>
    </source>
</evidence>
<dbReference type="GO" id="GO:0006302">
    <property type="term" value="P:double-strand break repair"/>
    <property type="evidence" value="ECO:0007669"/>
    <property type="project" value="InterPro"/>
</dbReference>
<feature type="coiled-coil region" evidence="15">
    <location>
        <begin position="979"/>
        <end position="1050"/>
    </location>
</feature>
<evidence type="ECO:0000256" key="2">
    <source>
        <dbReference type="ARBA" id="ARBA00004123"/>
    </source>
</evidence>
<comment type="catalytic activity">
    <reaction evidence="14">
        <text>ATP + H2O = ADP + phosphate + H(+)</text>
        <dbReference type="Rhea" id="RHEA:13065"/>
        <dbReference type="ChEBI" id="CHEBI:15377"/>
        <dbReference type="ChEBI" id="CHEBI:15378"/>
        <dbReference type="ChEBI" id="CHEBI:30616"/>
        <dbReference type="ChEBI" id="CHEBI:43474"/>
        <dbReference type="ChEBI" id="CHEBI:456216"/>
    </reaction>
</comment>
<dbReference type="PANTHER" id="PTHR18867">
    <property type="entry name" value="RAD50"/>
    <property type="match status" value="1"/>
</dbReference>
<evidence type="ECO:0000313" key="18">
    <source>
        <dbReference type="Proteomes" id="UP000886653"/>
    </source>
</evidence>
<reference evidence="17" key="1">
    <citation type="submission" date="2013-11" db="EMBL/GenBank/DDBJ databases">
        <title>Genome sequence of the fusiform rust pathogen reveals effectors for host alternation and coevolution with pine.</title>
        <authorList>
            <consortium name="DOE Joint Genome Institute"/>
            <person name="Smith K."/>
            <person name="Pendleton A."/>
            <person name="Kubisiak T."/>
            <person name="Anderson C."/>
            <person name="Salamov A."/>
            <person name="Aerts A."/>
            <person name="Riley R."/>
            <person name="Clum A."/>
            <person name="Lindquist E."/>
            <person name="Ence D."/>
            <person name="Campbell M."/>
            <person name="Kronenberg Z."/>
            <person name="Feau N."/>
            <person name="Dhillon B."/>
            <person name="Hamelin R."/>
            <person name="Burleigh J."/>
            <person name="Smith J."/>
            <person name="Yandell M."/>
            <person name="Nelson C."/>
            <person name="Grigoriev I."/>
            <person name="Davis J."/>
        </authorList>
    </citation>
    <scope>NUCLEOTIDE SEQUENCE</scope>
    <source>
        <strain evidence="17">G11</strain>
    </source>
</reference>
<organism evidence="17 18">
    <name type="scientific">Cronartium quercuum f. sp. fusiforme G11</name>
    <dbReference type="NCBI Taxonomy" id="708437"/>
    <lineage>
        <taxon>Eukaryota</taxon>
        <taxon>Fungi</taxon>
        <taxon>Dikarya</taxon>
        <taxon>Basidiomycota</taxon>
        <taxon>Pucciniomycotina</taxon>
        <taxon>Pucciniomycetes</taxon>
        <taxon>Pucciniales</taxon>
        <taxon>Coleosporiaceae</taxon>
        <taxon>Cronartium</taxon>
    </lineage>
</organism>
<feature type="coiled-coil region" evidence="15">
    <location>
        <begin position="718"/>
        <end position="945"/>
    </location>
</feature>
<dbReference type="Gene3D" id="3.40.50.300">
    <property type="entry name" value="P-loop containing nucleotide triphosphate hydrolases"/>
    <property type="match status" value="2"/>
</dbReference>
<dbReference type="GO" id="GO:0000722">
    <property type="term" value="P:telomere maintenance via recombination"/>
    <property type="evidence" value="ECO:0007669"/>
    <property type="project" value="TreeGrafter"/>
</dbReference>
<dbReference type="InterPro" id="IPR038729">
    <property type="entry name" value="Rad50/SbcC_AAA"/>
</dbReference>
<dbReference type="GO" id="GO:0046872">
    <property type="term" value="F:metal ion binding"/>
    <property type="evidence" value="ECO:0007669"/>
    <property type="project" value="UniProtKB-KW"/>
</dbReference>
<evidence type="ECO:0000256" key="7">
    <source>
        <dbReference type="ARBA" id="ARBA00022723"/>
    </source>
</evidence>
<keyword evidence="13" id="KW-0539">Nucleus</keyword>
<dbReference type="GO" id="GO:0003691">
    <property type="term" value="F:double-stranded telomeric DNA binding"/>
    <property type="evidence" value="ECO:0007669"/>
    <property type="project" value="TreeGrafter"/>
</dbReference>
<keyword evidence="6" id="KW-0158">Chromosome</keyword>
<dbReference type="GO" id="GO:0000794">
    <property type="term" value="C:condensed nuclear chromosome"/>
    <property type="evidence" value="ECO:0007669"/>
    <property type="project" value="TreeGrafter"/>
</dbReference>
<dbReference type="EMBL" id="MU167315">
    <property type="protein sequence ID" value="KAG0143588.1"/>
    <property type="molecule type" value="Genomic_DNA"/>
</dbReference>
<protein>
    <recommendedName>
        <fullName evidence="5">DNA repair protein RAD50</fullName>
    </recommendedName>
</protein>
<dbReference type="Proteomes" id="UP000886653">
    <property type="component" value="Unassembled WGS sequence"/>
</dbReference>
<dbReference type="Pfam" id="PF13476">
    <property type="entry name" value="AAA_23"/>
    <property type="match status" value="1"/>
</dbReference>
<keyword evidence="18" id="KW-1185">Reference proteome</keyword>
<name>A0A9P6TAG9_9BASI</name>
<keyword evidence="7" id="KW-0479">Metal-binding</keyword>